<name>A0A2G5IAT6_CERBT</name>
<dbReference type="InterPro" id="IPR031127">
    <property type="entry name" value="E3_UB_ligase_RBR"/>
</dbReference>
<evidence type="ECO:0000256" key="3">
    <source>
        <dbReference type="ARBA" id="ARBA00022786"/>
    </source>
</evidence>
<dbReference type="PANTHER" id="PTHR11685">
    <property type="entry name" value="RBR FAMILY RING FINGER AND IBR DOMAIN-CONTAINING"/>
    <property type="match status" value="1"/>
</dbReference>
<keyword evidence="2" id="KW-0863">Zinc-finger</keyword>
<evidence type="ECO:0000256" key="1">
    <source>
        <dbReference type="ARBA" id="ARBA00022723"/>
    </source>
</evidence>
<feature type="domain" description="IBR" evidence="5">
    <location>
        <begin position="166"/>
        <end position="206"/>
    </location>
</feature>
<keyword evidence="1" id="KW-0479">Metal-binding</keyword>
<reference evidence="7 9" key="2">
    <citation type="submission" date="2023-09" db="EMBL/GenBank/DDBJ databases">
        <title>Complete-Gapless Cercospora beticola genome.</title>
        <authorList>
            <person name="Wyatt N.A."/>
            <person name="Spanner R.E."/>
            <person name="Bolton M.D."/>
        </authorList>
    </citation>
    <scope>NUCLEOTIDE SEQUENCE [LARGE SCALE GENOMIC DNA]</scope>
    <source>
        <strain evidence="7">Cb09-40</strain>
    </source>
</reference>
<dbReference type="OrthoDB" id="10009520at2759"/>
<dbReference type="GO" id="GO:0016567">
    <property type="term" value="P:protein ubiquitination"/>
    <property type="evidence" value="ECO:0007669"/>
    <property type="project" value="InterPro"/>
</dbReference>
<gene>
    <name evidence="6" type="ORF">CB0940_01130</name>
    <name evidence="7" type="ORF">RHO25_001165</name>
</gene>
<dbReference type="Gene3D" id="1.20.120.1750">
    <property type="match status" value="1"/>
</dbReference>
<evidence type="ECO:0000313" key="7">
    <source>
        <dbReference type="EMBL" id="WPA96558.1"/>
    </source>
</evidence>
<organism evidence="6 8">
    <name type="scientific">Cercospora beticola</name>
    <name type="common">Sugarbeet leaf spot fungus</name>
    <dbReference type="NCBI Taxonomy" id="122368"/>
    <lineage>
        <taxon>Eukaryota</taxon>
        <taxon>Fungi</taxon>
        <taxon>Dikarya</taxon>
        <taxon>Ascomycota</taxon>
        <taxon>Pezizomycotina</taxon>
        <taxon>Dothideomycetes</taxon>
        <taxon>Dothideomycetidae</taxon>
        <taxon>Mycosphaerellales</taxon>
        <taxon>Mycosphaerellaceae</taxon>
        <taxon>Cercospora</taxon>
    </lineage>
</organism>
<sequence>MSSPISKPILATMECTVCCEDVSDNQIISINSDFACHGCVKQVFANAIVDESNYPPVWAGHVLHLSDYDDILGSSLSTKFARKATEYQVPWNERVVCKNHSAHTTDGDLFVGQLQPSSTNPNSTKSCHECTTTFCLLCAEHIQPHVNEHHCKQAETDSALQGLVRGKDYQLCPGCSTAIQLRDGCNHITCLCEQNFCFICGQEAQGDSNHWTPGRCPRYNHVDSGDASWDAEYTPPGGETFVVSYAEQIERLQAAQESALWLEALLDPPPPPQAGTMREVFRAESAADVLARYRRRREARREARRGARRARHAAGEALLLLANS</sequence>
<keyword evidence="9" id="KW-1185">Reference proteome</keyword>
<dbReference type="SUPFAM" id="SSF57850">
    <property type="entry name" value="RING/U-box"/>
    <property type="match status" value="1"/>
</dbReference>
<evidence type="ECO:0000313" key="6">
    <source>
        <dbReference type="EMBL" id="PIB01654.1"/>
    </source>
</evidence>
<keyword evidence="4" id="KW-0862">Zinc</keyword>
<dbReference type="EMBL" id="CP134184">
    <property type="protein sequence ID" value="WPA96558.1"/>
    <property type="molecule type" value="Genomic_DNA"/>
</dbReference>
<keyword evidence="3" id="KW-0833">Ubl conjugation pathway</keyword>
<dbReference type="InterPro" id="IPR002867">
    <property type="entry name" value="IBR_dom"/>
</dbReference>
<dbReference type="GO" id="GO:0004842">
    <property type="term" value="F:ubiquitin-protein transferase activity"/>
    <property type="evidence" value="ECO:0007669"/>
    <property type="project" value="InterPro"/>
</dbReference>
<dbReference type="EMBL" id="LKMD01000100">
    <property type="protein sequence ID" value="PIB01654.1"/>
    <property type="molecule type" value="Genomic_DNA"/>
</dbReference>
<evidence type="ECO:0000313" key="9">
    <source>
        <dbReference type="Proteomes" id="UP001302367"/>
    </source>
</evidence>
<evidence type="ECO:0000256" key="4">
    <source>
        <dbReference type="ARBA" id="ARBA00022833"/>
    </source>
</evidence>
<proteinExistence type="predicted"/>
<dbReference type="Proteomes" id="UP001302367">
    <property type="component" value="Chromosome 1"/>
</dbReference>
<dbReference type="GO" id="GO:0008270">
    <property type="term" value="F:zinc ion binding"/>
    <property type="evidence" value="ECO:0007669"/>
    <property type="project" value="UniProtKB-KW"/>
</dbReference>
<reference evidence="6 8" key="1">
    <citation type="submission" date="2015-10" db="EMBL/GenBank/DDBJ databases">
        <title>The cercosporin biosynthetic gene cluster was horizontally transferred to several fungal lineages and shown to be expanded in Cercospora beticola based on microsynteny with recipient genomes.</title>
        <authorList>
            <person name="De Jonge R."/>
            <person name="Ebert M.K."/>
            <person name="Suttle J.C."/>
            <person name="Jurick Ii W.M."/>
            <person name="Secor G.A."/>
            <person name="Thomma B.P."/>
            <person name="Van De Peer Y."/>
            <person name="Bolton M.D."/>
        </authorList>
    </citation>
    <scope>NUCLEOTIDE SEQUENCE [LARGE SCALE GENOMIC DNA]</scope>
    <source>
        <strain evidence="6 8">09-40</strain>
    </source>
</reference>
<dbReference type="Proteomes" id="UP000230605">
    <property type="component" value="Chromosome 1"/>
</dbReference>
<evidence type="ECO:0000313" key="8">
    <source>
        <dbReference type="Proteomes" id="UP000230605"/>
    </source>
</evidence>
<dbReference type="Pfam" id="PF01485">
    <property type="entry name" value="IBR"/>
    <property type="match status" value="1"/>
</dbReference>
<protein>
    <recommendedName>
        <fullName evidence="5">IBR domain-containing protein</fullName>
    </recommendedName>
</protein>
<accession>A0A2G5IAT6</accession>
<dbReference type="AlphaFoldDB" id="A0A2G5IAT6"/>
<evidence type="ECO:0000259" key="5">
    <source>
        <dbReference type="Pfam" id="PF01485"/>
    </source>
</evidence>
<evidence type="ECO:0000256" key="2">
    <source>
        <dbReference type="ARBA" id="ARBA00022771"/>
    </source>
</evidence>